<dbReference type="GO" id="GO:0046872">
    <property type="term" value="F:metal ion binding"/>
    <property type="evidence" value="ECO:0007669"/>
    <property type="project" value="UniProtKB-KW"/>
</dbReference>
<sequence length="309" mass="34160">MFLEVTCLFIFASFGTNICHASASTGLRPFYVFGPMVNSLEDVDNFMGLGVNAIEADLNFASDGTPQKFYHGWPCGCHRDCEKSAGVITYLSYLRDAVSQSGKFAGKLQLLYVDTKTGSLSSGTKYQAGINLANSLINTLWNNGTIPSENMLNVILSVSSTLDKEILSGAFDTIKRAGNSSLFLDHVGFDISGYQLLSVIADIYEELGIRQHRWQGDGTNNCLIDIYSDVRTKAAISRRTAANTTNDYVDKVYVWTVDNASTMRRFLRLKIDGMFTNQPATLLSVLQETEFSTMYQLATAQDSAWKRIV</sequence>
<dbReference type="InterPro" id="IPR017946">
    <property type="entry name" value="PLC-like_Pdiesterase_TIM-brl"/>
</dbReference>
<accession>A0A076W1J9</accession>
<keyword evidence="2" id="KW-0479">Metal-binding</keyword>
<feature type="chain" id="PRO_5001716636" evidence="6">
    <location>
        <begin position="24"/>
        <end position="309"/>
    </location>
</feature>
<evidence type="ECO:0000256" key="5">
    <source>
        <dbReference type="ARBA" id="ARBA00023239"/>
    </source>
</evidence>
<evidence type="ECO:0000256" key="1">
    <source>
        <dbReference type="ARBA" id="ARBA00000110"/>
    </source>
</evidence>
<evidence type="ECO:0000256" key="4">
    <source>
        <dbReference type="ARBA" id="ARBA00023157"/>
    </source>
</evidence>
<dbReference type="Pfam" id="PF03009">
    <property type="entry name" value="GDPD"/>
    <property type="match status" value="1"/>
</dbReference>
<dbReference type="AlphaFoldDB" id="A0A076W1J9"/>
<evidence type="ECO:0000256" key="3">
    <source>
        <dbReference type="ARBA" id="ARBA00022842"/>
    </source>
</evidence>
<feature type="domain" description="GP-PDE" evidence="7">
    <location>
        <begin position="251"/>
        <end position="280"/>
    </location>
</feature>
<evidence type="ECO:0000259" key="7">
    <source>
        <dbReference type="Pfam" id="PF03009"/>
    </source>
</evidence>
<keyword evidence="6" id="KW-0732">Signal</keyword>
<evidence type="ECO:0000313" key="8">
    <source>
        <dbReference type="EMBL" id="AIK35212.1"/>
    </source>
</evidence>
<dbReference type="GO" id="GO:0016829">
    <property type="term" value="F:lyase activity"/>
    <property type="evidence" value="ECO:0007669"/>
    <property type="project" value="UniProtKB-KW"/>
</dbReference>
<keyword evidence="5" id="KW-0456">Lyase</keyword>
<feature type="signal peptide" evidence="6">
    <location>
        <begin position="1"/>
        <end position="23"/>
    </location>
</feature>
<dbReference type="InterPro" id="IPR030395">
    <property type="entry name" value="GP_PDE_dom"/>
</dbReference>
<comment type="catalytic activity">
    <reaction evidence="1">
        <text>an N-(acyl)-sphingosylphosphoethanolamine = an N-(acyl)-sphingosyl-1,3-cyclic phosphate + ethanolamine</text>
        <dbReference type="Rhea" id="RHEA:60648"/>
        <dbReference type="ChEBI" id="CHEBI:57603"/>
        <dbReference type="ChEBI" id="CHEBI:143891"/>
        <dbReference type="ChEBI" id="CHEBI:143892"/>
    </reaction>
</comment>
<keyword evidence="4" id="KW-1015">Disulfide bond</keyword>
<dbReference type="GO" id="GO:0006629">
    <property type="term" value="P:lipid metabolic process"/>
    <property type="evidence" value="ECO:0007669"/>
    <property type="project" value="InterPro"/>
</dbReference>
<organism evidence="8">
    <name type="scientific">Rhipicephalus microplus</name>
    <name type="common">Cattle tick</name>
    <name type="synonym">Boophilus microplus</name>
    <dbReference type="NCBI Taxonomy" id="6941"/>
    <lineage>
        <taxon>Eukaryota</taxon>
        <taxon>Metazoa</taxon>
        <taxon>Ecdysozoa</taxon>
        <taxon>Arthropoda</taxon>
        <taxon>Chelicerata</taxon>
        <taxon>Arachnida</taxon>
        <taxon>Acari</taxon>
        <taxon>Parasitiformes</taxon>
        <taxon>Ixodida</taxon>
        <taxon>Ixodoidea</taxon>
        <taxon>Ixodidae</taxon>
        <taxon>Rhipicephalinae</taxon>
        <taxon>Rhipicephalus</taxon>
        <taxon>Boophilus</taxon>
    </lineage>
</organism>
<dbReference type="OrthoDB" id="6489188at2759"/>
<keyword evidence="3" id="KW-0460">Magnesium</keyword>
<dbReference type="EMBL" id="KJ854238">
    <property type="protein sequence ID" value="AIK35212.1"/>
    <property type="molecule type" value="mRNA"/>
</dbReference>
<evidence type="ECO:0000256" key="6">
    <source>
        <dbReference type="SAM" id="SignalP"/>
    </source>
</evidence>
<name>A0A076W1J9_RHIMP</name>
<dbReference type="VEuPathDB" id="VectorBase:LOC119165567"/>
<proteinExistence type="evidence at transcript level"/>
<dbReference type="Gene3D" id="3.20.20.190">
    <property type="entry name" value="Phosphatidylinositol (PI) phosphodiesterase"/>
    <property type="match status" value="1"/>
</dbReference>
<dbReference type="GO" id="GO:0008081">
    <property type="term" value="F:phosphoric diester hydrolase activity"/>
    <property type="evidence" value="ECO:0007669"/>
    <property type="project" value="InterPro"/>
</dbReference>
<reference evidence="8" key="1">
    <citation type="submission" date="2014-05" db="EMBL/GenBank/DDBJ databases">
        <title>Influence of pH in the formation of inclusion bodies during production of recombinant sphingomyelinase-D in Escherichia coli.</title>
        <authorList>
            <person name="Olvera A."/>
            <person name="Rendon M."/>
            <person name="Mendoza-Vera M.A."/>
            <person name="Alagon A."/>
        </authorList>
    </citation>
    <scope>NUCLEOTIDE SEQUENCE</scope>
</reference>
<protein>
    <submittedName>
        <fullName evidence="8">Sphingomyelinase D-like protein</fullName>
    </submittedName>
</protein>
<dbReference type="SUPFAM" id="SSF51695">
    <property type="entry name" value="PLC-like phosphodiesterases"/>
    <property type="match status" value="1"/>
</dbReference>
<evidence type="ECO:0000256" key="2">
    <source>
        <dbReference type="ARBA" id="ARBA00022723"/>
    </source>
</evidence>